<gene>
    <name evidence="2" type="ORF">D4T97_004005</name>
</gene>
<evidence type="ECO:0000256" key="1">
    <source>
        <dbReference type="SAM" id="MobiDB-lite"/>
    </source>
</evidence>
<protein>
    <submittedName>
        <fullName evidence="2">Cytosolic protein</fullName>
    </submittedName>
</protein>
<proteinExistence type="predicted"/>
<accession>A0A429Y8D5</accession>
<organism evidence="2 3">
    <name type="scientific">Siminovitchia acidinfaciens</name>
    <dbReference type="NCBI Taxonomy" id="2321395"/>
    <lineage>
        <taxon>Bacteria</taxon>
        <taxon>Bacillati</taxon>
        <taxon>Bacillota</taxon>
        <taxon>Bacilli</taxon>
        <taxon>Bacillales</taxon>
        <taxon>Bacillaceae</taxon>
        <taxon>Siminovitchia</taxon>
    </lineage>
</organism>
<reference evidence="2" key="1">
    <citation type="submission" date="2018-12" db="EMBL/GenBank/DDBJ databases">
        <authorList>
            <person name="Sun L."/>
            <person name="Chen Z."/>
        </authorList>
    </citation>
    <scope>NUCLEOTIDE SEQUENCE [LARGE SCALE GENOMIC DNA]</scope>
    <source>
        <strain evidence="2">3-2-2</strain>
    </source>
</reference>
<name>A0A429Y8D5_9BACI</name>
<keyword evidence="3" id="KW-1185">Reference proteome</keyword>
<sequence>MDETRRDGDHPDKEEITYTDVSNVETQRNFIIPEDFPEGPYGAPSGKHTKVENKSTPWEEGQRPYSAFNYEYKSMHQNRPREFPGAHPTHDDPNRDTEPPYEDS</sequence>
<dbReference type="AlphaFoldDB" id="A0A429Y8D5"/>
<dbReference type="RefSeq" id="WP_126047841.1">
    <property type="nucleotide sequence ID" value="NZ_QYTV02000001.1"/>
</dbReference>
<dbReference type="OrthoDB" id="2376226at2"/>
<feature type="compositionally biased region" description="Polar residues" evidence="1">
    <location>
        <begin position="19"/>
        <end position="29"/>
    </location>
</feature>
<dbReference type="Proteomes" id="UP000287156">
    <property type="component" value="Unassembled WGS sequence"/>
</dbReference>
<evidence type="ECO:0000313" key="2">
    <source>
        <dbReference type="EMBL" id="RST77643.1"/>
    </source>
</evidence>
<dbReference type="EMBL" id="QYTV02000001">
    <property type="protein sequence ID" value="RST77643.1"/>
    <property type="molecule type" value="Genomic_DNA"/>
</dbReference>
<feature type="compositionally biased region" description="Basic and acidic residues" evidence="1">
    <location>
        <begin position="79"/>
        <end position="98"/>
    </location>
</feature>
<feature type="region of interest" description="Disordered" evidence="1">
    <location>
        <begin position="1"/>
        <end position="104"/>
    </location>
</feature>
<feature type="compositionally biased region" description="Basic and acidic residues" evidence="1">
    <location>
        <begin position="1"/>
        <end position="16"/>
    </location>
</feature>
<comment type="caution">
    <text evidence="2">The sequence shown here is derived from an EMBL/GenBank/DDBJ whole genome shotgun (WGS) entry which is preliminary data.</text>
</comment>
<evidence type="ECO:0000313" key="3">
    <source>
        <dbReference type="Proteomes" id="UP000287156"/>
    </source>
</evidence>